<dbReference type="EMBL" id="JAVYJV010000001">
    <property type="protein sequence ID" value="KAK4379739.1"/>
    <property type="molecule type" value="Genomic_DNA"/>
</dbReference>
<evidence type="ECO:0000313" key="1">
    <source>
        <dbReference type="EMBL" id="KAK4379739.1"/>
    </source>
</evidence>
<gene>
    <name evidence="1" type="ORF">RND71_001601</name>
</gene>
<accession>A0AAE1SZM0</accession>
<reference evidence="1" key="1">
    <citation type="submission" date="2023-12" db="EMBL/GenBank/DDBJ databases">
        <title>Genome assembly of Anisodus tanguticus.</title>
        <authorList>
            <person name="Wang Y.-J."/>
        </authorList>
    </citation>
    <scope>NUCLEOTIDE SEQUENCE</scope>
    <source>
        <strain evidence="1">KB-2021</strain>
        <tissue evidence="1">Leaf</tissue>
    </source>
</reference>
<name>A0AAE1SZM0_9SOLA</name>
<evidence type="ECO:0000313" key="2">
    <source>
        <dbReference type="Proteomes" id="UP001291623"/>
    </source>
</evidence>
<dbReference type="Proteomes" id="UP001291623">
    <property type="component" value="Unassembled WGS sequence"/>
</dbReference>
<organism evidence="1 2">
    <name type="scientific">Anisodus tanguticus</name>
    <dbReference type="NCBI Taxonomy" id="243964"/>
    <lineage>
        <taxon>Eukaryota</taxon>
        <taxon>Viridiplantae</taxon>
        <taxon>Streptophyta</taxon>
        <taxon>Embryophyta</taxon>
        <taxon>Tracheophyta</taxon>
        <taxon>Spermatophyta</taxon>
        <taxon>Magnoliopsida</taxon>
        <taxon>eudicotyledons</taxon>
        <taxon>Gunneridae</taxon>
        <taxon>Pentapetalae</taxon>
        <taxon>asterids</taxon>
        <taxon>lamiids</taxon>
        <taxon>Solanales</taxon>
        <taxon>Solanaceae</taxon>
        <taxon>Solanoideae</taxon>
        <taxon>Hyoscyameae</taxon>
        <taxon>Anisodus</taxon>
    </lineage>
</organism>
<dbReference type="AlphaFoldDB" id="A0AAE1SZM0"/>
<protein>
    <submittedName>
        <fullName evidence="1">Uncharacterized protein</fullName>
    </submittedName>
</protein>
<keyword evidence="2" id="KW-1185">Reference proteome</keyword>
<sequence length="148" mass="16328">MNSTVVTFFGPACGAPRLIPRDTCHLSPAKLSARPGFQKPGDPPSNVKSCLEPIPLTEKGLLPADYVMEDPDSHFIYIWWEQVTGEGQGGKYFGSGSVEKFSRARMSDSLPDVLGVPRAFVLENWNLVSVLYLHLVQAYSQLTRMKGN</sequence>
<proteinExistence type="predicted"/>
<comment type="caution">
    <text evidence="1">The sequence shown here is derived from an EMBL/GenBank/DDBJ whole genome shotgun (WGS) entry which is preliminary data.</text>
</comment>